<evidence type="ECO:0000259" key="1">
    <source>
        <dbReference type="SMART" id="SM01043"/>
    </source>
</evidence>
<dbReference type="PANTHER" id="PTHR35807">
    <property type="entry name" value="TRANSCRIPTIONAL REGULATOR REDD-RELATED"/>
    <property type="match status" value="1"/>
</dbReference>
<dbReference type="Gene3D" id="1.25.40.10">
    <property type="entry name" value="Tetratricopeptide repeat domain"/>
    <property type="match status" value="1"/>
</dbReference>
<keyword evidence="3" id="KW-1185">Reference proteome</keyword>
<organism evidence="2 3">
    <name type="scientific">Tsukamurella soli</name>
    <dbReference type="NCBI Taxonomy" id="644556"/>
    <lineage>
        <taxon>Bacteria</taxon>
        <taxon>Bacillati</taxon>
        <taxon>Actinomycetota</taxon>
        <taxon>Actinomycetes</taxon>
        <taxon>Mycobacteriales</taxon>
        <taxon>Tsukamurellaceae</taxon>
        <taxon>Tsukamurella</taxon>
    </lineage>
</organism>
<dbReference type="InterPro" id="IPR016032">
    <property type="entry name" value="Sig_transdc_resp-reg_C-effctor"/>
</dbReference>
<feature type="domain" description="Bacterial transcriptional activator" evidence="1">
    <location>
        <begin position="922"/>
        <end position="1052"/>
    </location>
</feature>
<dbReference type="Proteomes" id="UP001500635">
    <property type="component" value="Unassembled WGS sequence"/>
</dbReference>
<dbReference type="EMBL" id="BAABFR010000006">
    <property type="protein sequence ID" value="GAA4385256.1"/>
    <property type="molecule type" value="Genomic_DNA"/>
</dbReference>
<accession>A0ABP8J598</accession>
<protein>
    <submittedName>
        <fullName evidence="2">BTAD domain-containing putative transcriptional regulator</fullName>
    </submittedName>
</protein>
<name>A0ABP8J598_9ACTN</name>
<dbReference type="InterPro" id="IPR051677">
    <property type="entry name" value="AfsR-DnrI-RedD_regulator"/>
</dbReference>
<dbReference type="Gene3D" id="1.10.10.10">
    <property type="entry name" value="Winged helix-like DNA-binding domain superfamily/Winged helix DNA-binding domain"/>
    <property type="match status" value="1"/>
</dbReference>
<dbReference type="InterPro" id="IPR059106">
    <property type="entry name" value="WHD_MalT"/>
</dbReference>
<dbReference type="InterPro" id="IPR036388">
    <property type="entry name" value="WH-like_DNA-bd_sf"/>
</dbReference>
<dbReference type="PANTHER" id="PTHR35807:SF2">
    <property type="entry name" value="TRANSCRIPTIONAL ACTIVATOR DOMAIN"/>
    <property type="match status" value="1"/>
</dbReference>
<evidence type="ECO:0000313" key="3">
    <source>
        <dbReference type="Proteomes" id="UP001500635"/>
    </source>
</evidence>
<reference evidence="3" key="1">
    <citation type="journal article" date="2019" name="Int. J. Syst. Evol. Microbiol.">
        <title>The Global Catalogue of Microorganisms (GCM) 10K type strain sequencing project: providing services to taxonomists for standard genome sequencing and annotation.</title>
        <authorList>
            <consortium name="The Broad Institute Genomics Platform"/>
            <consortium name="The Broad Institute Genome Sequencing Center for Infectious Disease"/>
            <person name="Wu L."/>
            <person name="Ma J."/>
        </authorList>
    </citation>
    <scope>NUCLEOTIDE SEQUENCE [LARGE SCALE GENOMIC DNA]</scope>
    <source>
        <strain evidence="3">JCM 17688</strain>
    </source>
</reference>
<dbReference type="Pfam" id="PF03704">
    <property type="entry name" value="BTAD"/>
    <property type="match status" value="1"/>
</dbReference>
<comment type="caution">
    <text evidence="2">The sequence shown here is derived from an EMBL/GenBank/DDBJ whole genome shotgun (WGS) entry which is preliminary data.</text>
</comment>
<proteinExistence type="predicted"/>
<dbReference type="RefSeq" id="WP_344990843.1">
    <property type="nucleotide sequence ID" value="NZ_BAABFR010000006.1"/>
</dbReference>
<dbReference type="InterPro" id="IPR005158">
    <property type="entry name" value="BTAD"/>
</dbReference>
<gene>
    <name evidence="2" type="ORF">GCM10023147_06830</name>
</gene>
<dbReference type="SUPFAM" id="SSF48452">
    <property type="entry name" value="TPR-like"/>
    <property type="match status" value="1"/>
</dbReference>
<evidence type="ECO:0000313" key="2">
    <source>
        <dbReference type="EMBL" id="GAA4385256.1"/>
    </source>
</evidence>
<sequence length="1068" mass="117733">MSIEATRARLRPPHNGQPVISRPRLLGLVGAMTSPVLVIDAEAGYGKSTAADLITAGSRRAWLGLAVTDRDPLVFLEDLGRAMQIPVSVPVGDLPVDAGRATAIGWPRLLDGFLDMFEELANPPEYLILDDYHLIEGSPVDAVVGQLIEHRPPDLQIIVVTRLHLRARTWTLQRAYGELRTVGRVALAFDPAEVTDYFRQEFSILLTPVQAHRLIDETEGWPIALSLLGQHLRDHDLSIDALIGEMPDSRDEIFMYLGDQFFRNQPDHIRRFLLAICGLEVLEADVCGAVVDCAPEVAAALLLELEYRGLFCTREDGITYRLHQLFREYLYTQLDDDARRMFAVRAAAHFRRTGRPELAALHAARAGLFERAAADVDAAHRRLLEAGQHVTLLAISDSLGEEALDAHPMLRVARSHALRMACQYHAALREAERARALLVAGSGGDARSAPALAAIAQVHLDTVEPRLARPALERIGRHAELLTEDARRQWRVMVAENLVNAGEYVSREAGRPLDELADLDPGPDLDNVLVRSVIRRGELHRGRAILEVGRHATEAKAPRAHREQDALLAWINGLLGYGEEAERHARLGIRLGADLHSPIITCVCQGRLGLAQLCRSPQEPAAAVESFRAALATAEQIDLPRFRAEPLIGLTVSAHRCGDDAETMRYAHQALEVLDAAGDAYLYSMATLAAGVALAEQGNPRASAWLTDARSRAAACGDAYLPLLADQWLGVLALRTRQQDAFARHASAALNATSRLSLDELWVNSPWLGVTSAAERAAWLAAASRLPGVGEYAGYLGARIAGRGGEKPPVSLGRSTPALRIRTLGRFAVLRDGEEIPARAWTRRKAMQILWLLVTSDRHSLRREEIIDRLWDDVNDSVLRQFRVCLHALHTALEPHRSSREATRFVRTEDNRLWLDPTTVEVDVDEFRRLARVDMERPGDAELTAMLAALDLYDGPFLADAPYFDPAAATRDALSGTYRDLAVAATRALCERGQYLRAASIGRRGIERDPYCEEIYRSVAAAYLAAGDTAAAARIRESCRTKMYDDLGISIDWDQAESGRRSAAVTRL</sequence>
<dbReference type="InterPro" id="IPR011990">
    <property type="entry name" value="TPR-like_helical_dom_sf"/>
</dbReference>
<dbReference type="SMART" id="SM01043">
    <property type="entry name" value="BTAD"/>
    <property type="match status" value="1"/>
</dbReference>
<dbReference type="SUPFAM" id="SSF46894">
    <property type="entry name" value="C-terminal effector domain of the bipartite response regulators"/>
    <property type="match status" value="1"/>
</dbReference>
<dbReference type="Pfam" id="PF25873">
    <property type="entry name" value="WHD_MalT"/>
    <property type="match status" value="1"/>
</dbReference>